<keyword evidence="15" id="KW-0945">Host-virus interaction</keyword>
<keyword evidence="9" id="KW-1036">Host cytoplasmic vesicle</keyword>
<dbReference type="InterPro" id="IPR011545">
    <property type="entry name" value="DEAD/DEAH_box_helicase_dom"/>
</dbReference>
<feature type="domain" description="RdRp catalytic" evidence="35">
    <location>
        <begin position="2484"/>
        <end position="2608"/>
    </location>
</feature>
<evidence type="ECO:0000256" key="7">
    <source>
        <dbReference type="ARBA" id="ARBA00022463"/>
    </source>
</evidence>
<evidence type="ECO:0000259" key="39">
    <source>
        <dbReference type="PROSITE" id="PS51744"/>
    </source>
</evidence>
<evidence type="ECO:0000256" key="19">
    <source>
        <dbReference type="ARBA" id="ARBA00022695"/>
    </source>
</evidence>
<keyword evidence="17" id="KW-0645">Protease</keyword>
<feature type="domain" description="Peptidase C4" evidence="38">
    <location>
        <begin position="2002"/>
        <end position="2218"/>
    </location>
</feature>
<evidence type="ECO:0000259" key="40">
    <source>
        <dbReference type="PROSITE" id="PS51871"/>
    </source>
</evidence>
<dbReference type="GO" id="GO:0003723">
    <property type="term" value="F:RNA binding"/>
    <property type="evidence" value="ECO:0007669"/>
    <property type="project" value="InterPro"/>
</dbReference>
<dbReference type="InterPro" id="IPR007094">
    <property type="entry name" value="RNA-dir_pol_PSvirus"/>
</dbReference>
<evidence type="ECO:0000256" key="8">
    <source>
        <dbReference type="ARBA" id="ARBA00022484"/>
    </source>
</evidence>
<feature type="domain" description="Helicase ATP-binding" evidence="36">
    <location>
        <begin position="1202"/>
        <end position="1354"/>
    </location>
</feature>
<dbReference type="InterPro" id="IPR043128">
    <property type="entry name" value="Rev_trsase/Diguanyl_cyclase"/>
</dbReference>
<keyword evidence="20" id="KW-0547">Nucleotide-binding</keyword>
<keyword evidence="21" id="KW-0378">Hydrolase</keyword>
<dbReference type="InterPro" id="IPR001730">
    <property type="entry name" value="Potyv_NIa-pro_dom"/>
</dbReference>
<dbReference type="SUPFAM" id="SSF56672">
    <property type="entry name" value="DNA/RNA polymerases"/>
    <property type="match status" value="1"/>
</dbReference>
<evidence type="ECO:0000256" key="3">
    <source>
        <dbReference type="ARBA" id="ARBA00004147"/>
    </source>
</evidence>
<comment type="function">
    <text evidence="28">Involved in aphid transmission, cell-to-cell and systemis movement, encapsidation of the viral RNA and in the regulation of viral RNA amplification.</text>
</comment>
<dbReference type="InterPro" id="IPR014001">
    <property type="entry name" value="Helicase_ATP-bd"/>
</dbReference>
<evidence type="ECO:0000256" key="32">
    <source>
        <dbReference type="PROSITE-ProRule" id="PRU01080"/>
    </source>
</evidence>
<dbReference type="MEROPS" id="C06.001"/>
<evidence type="ECO:0000256" key="6">
    <source>
        <dbReference type="ARBA" id="ARBA00020107"/>
    </source>
</evidence>
<keyword evidence="11" id="KW-0191">Covalent protein-RNA linkage</keyword>
<dbReference type="Pfam" id="PF00680">
    <property type="entry name" value="RdRP_1"/>
    <property type="match status" value="1"/>
</dbReference>
<dbReference type="Pfam" id="PF00863">
    <property type="entry name" value="Peptidase_C4"/>
    <property type="match status" value="1"/>
</dbReference>
<dbReference type="GO" id="GO:0005524">
    <property type="term" value="F:ATP binding"/>
    <property type="evidence" value="ECO:0007669"/>
    <property type="project" value="UniProtKB-KW"/>
</dbReference>
<dbReference type="InterPro" id="IPR042308">
    <property type="entry name" value="HC_PRO_CPD_sf"/>
</dbReference>
<dbReference type="PROSITE" id="PS50507">
    <property type="entry name" value="RDRP_SSRNA_POS"/>
    <property type="match status" value="1"/>
</dbReference>
<evidence type="ECO:0000256" key="33">
    <source>
        <dbReference type="RuleBase" id="RU003351"/>
    </source>
</evidence>
<dbReference type="CDD" id="cd23175">
    <property type="entry name" value="ps-ssRNAv_Potyviridae_RdRp"/>
    <property type="match status" value="1"/>
</dbReference>
<feature type="domain" description="Peptidase S30" evidence="40">
    <location>
        <begin position="132"/>
        <end position="274"/>
    </location>
</feature>
<keyword evidence="10" id="KW-1139">Helical capsid protein</keyword>
<dbReference type="InterPro" id="IPR001592">
    <property type="entry name" value="Poty_coat"/>
</dbReference>
<organismHost>
    <name type="scientific">Rumex</name>
    <dbReference type="NCBI Taxonomy" id="3618"/>
</organismHost>
<dbReference type="Pfam" id="PF00270">
    <property type="entry name" value="DEAD"/>
    <property type="match status" value="1"/>
</dbReference>
<comment type="function">
    <text evidence="29">Has helicase activity. It may be involved in replication.</text>
</comment>
<dbReference type="GO" id="GO:0039694">
    <property type="term" value="P:viral RNA genome replication"/>
    <property type="evidence" value="ECO:0007669"/>
    <property type="project" value="InterPro"/>
</dbReference>
<dbReference type="SUPFAM" id="SSF52540">
    <property type="entry name" value="P-loop containing nucleoside triphosphate hydrolases"/>
    <property type="match status" value="2"/>
</dbReference>
<dbReference type="PROSITE" id="PS51871">
    <property type="entry name" value="PV_P1_PRO"/>
    <property type="match status" value="1"/>
</dbReference>
<keyword evidence="12" id="KW-0597">Phosphoprotein</keyword>
<comment type="catalytic activity">
    <reaction evidence="1">
        <text>Hydrolyzes glutaminyl bonds, and activity is further restricted by preferences for the amino acids in P6 - P1' that vary with the species of potyvirus, e.g. Glu-Xaa-Xaa-Tyr-Xaa-Gln-|-(Ser or Gly) for the enzyme from tobacco etch virus. The natural substrate is the viral polyprotein, but other proteins and oligopeptides containing the appropriate consensus sequence are also cleaved.</text>
        <dbReference type="EC" id="3.4.22.44"/>
    </reaction>
</comment>
<evidence type="ECO:0000256" key="1">
    <source>
        <dbReference type="ARBA" id="ARBA00000785"/>
    </source>
</evidence>
<evidence type="ECO:0000256" key="9">
    <source>
        <dbReference type="ARBA" id="ARBA00022488"/>
    </source>
</evidence>
<evidence type="ECO:0000256" key="22">
    <source>
        <dbReference type="ARBA" id="ARBA00022806"/>
    </source>
</evidence>
<evidence type="ECO:0000256" key="27">
    <source>
        <dbReference type="ARBA" id="ARBA00023280"/>
    </source>
</evidence>
<evidence type="ECO:0000256" key="23">
    <source>
        <dbReference type="ARBA" id="ARBA00022807"/>
    </source>
</evidence>
<dbReference type="InterPro" id="IPR027417">
    <property type="entry name" value="P-loop_NTPase"/>
</dbReference>
<dbReference type="GO" id="GO:0016818">
    <property type="term" value="F:hydrolase activity, acting on acid anhydrides, in phosphorus-containing anhydrides"/>
    <property type="evidence" value="ECO:0007669"/>
    <property type="project" value="InterPro"/>
</dbReference>
<dbReference type="GO" id="GO:0042025">
    <property type="term" value="C:host cell nucleus"/>
    <property type="evidence" value="ECO:0007669"/>
    <property type="project" value="UniProtKB-SubCell"/>
</dbReference>
<evidence type="ECO:0000256" key="11">
    <source>
        <dbReference type="ARBA" id="ARBA00022520"/>
    </source>
</evidence>
<comment type="catalytic activity">
    <reaction evidence="2">
        <text>Hydrolyzes a Gly-|-Gly bond at its own C-terminus, commonly in the sequence -Tyr-Xaa-Val-Gly-|-Gly, in the processing of the potyviral polyprotein.</text>
        <dbReference type="EC" id="3.4.22.45"/>
    </reaction>
</comment>
<evidence type="ECO:0000256" key="30">
    <source>
        <dbReference type="ARBA" id="ARBA00034108"/>
    </source>
</evidence>
<evidence type="ECO:0000256" key="5">
    <source>
        <dbReference type="ARBA" id="ARBA00006064"/>
    </source>
</evidence>
<evidence type="ECO:0000259" key="36">
    <source>
        <dbReference type="PROSITE" id="PS51192"/>
    </source>
</evidence>
<proteinExistence type="inferred from homology"/>
<dbReference type="InterPro" id="IPR043502">
    <property type="entry name" value="DNA/RNA_pol_sf"/>
</dbReference>
<evidence type="ECO:0000256" key="24">
    <source>
        <dbReference type="ARBA" id="ARBA00022840"/>
    </source>
</evidence>
<keyword evidence="7" id="KW-0941">Suppressor of RNA silencing</keyword>
<dbReference type="InterPro" id="IPR002540">
    <property type="entry name" value="Pept_S30_P1_potyvir"/>
</dbReference>
<keyword evidence="18" id="KW-0808">Transferase</keyword>
<dbReference type="GO" id="GO:0044161">
    <property type="term" value="C:host cell cytoplasmic vesicle"/>
    <property type="evidence" value="ECO:0007669"/>
    <property type="project" value="UniProtKB-SubCell"/>
</dbReference>
<dbReference type="PROSITE" id="PS51436">
    <property type="entry name" value="POTYVIRUS_NIA_PRO"/>
    <property type="match status" value="1"/>
</dbReference>
<feature type="active site" description="For helper component proteinase activity" evidence="32">
    <location>
        <position position="690"/>
    </location>
</feature>
<keyword evidence="25" id="KW-0946">Virion</keyword>
<comment type="subcellular location">
    <subcellularLocation>
        <location evidence="30">Host cytoplasmic vesicle</location>
    </subcellularLocation>
    <subcellularLocation>
        <location evidence="3">Host nucleus</location>
    </subcellularLocation>
    <subcellularLocation>
        <location evidence="4">Virion</location>
    </subcellularLocation>
</comment>
<dbReference type="InterPro" id="IPR031159">
    <property type="entry name" value="HC_PRO_CPD_dom"/>
</dbReference>
<dbReference type="Gene3D" id="2.40.10.10">
    <property type="entry name" value="Trypsin-like serine proteases"/>
    <property type="match status" value="2"/>
</dbReference>
<dbReference type="PANTHER" id="PTHR43519:SF1">
    <property type="entry name" value="ATP-DEPENDENT RNA HELICASE HRPB"/>
    <property type="match status" value="1"/>
</dbReference>
<feature type="region of interest" description="Disordered" evidence="34">
    <location>
        <begin position="2766"/>
        <end position="2788"/>
    </location>
</feature>
<keyword evidence="14" id="KW-1048">Host nucleus</keyword>
<organism evidence="41">
    <name type="scientific">Tobacco vein mottling virus</name>
    <name type="common">TVMV</name>
    <dbReference type="NCBI Taxonomy" id="12228"/>
    <lineage>
        <taxon>Viruses</taxon>
        <taxon>Riboviria</taxon>
        <taxon>Orthornavirae</taxon>
        <taxon>Pisuviricota</taxon>
        <taxon>Stelpaviricetes</taxon>
        <taxon>Patatavirales</taxon>
        <taxon>Potyviridae</taxon>
        <taxon>Potyvirus</taxon>
        <taxon>Potyvirus nicotianavenamaculae</taxon>
    </lineage>
</organism>
<evidence type="ECO:0000259" key="35">
    <source>
        <dbReference type="PROSITE" id="PS50507"/>
    </source>
</evidence>
<dbReference type="PROSITE" id="PS51192">
    <property type="entry name" value="HELICASE_ATP_BIND_1"/>
    <property type="match status" value="1"/>
</dbReference>
<dbReference type="InterPro" id="IPR001456">
    <property type="entry name" value="HC-pro"/>
</dbReference>
<evidence type="ECO:0000259" key="38">
    <source>
        <dbReference type="PROSITE" id="PS51436"/>
    </source>
</evidence>
<evidence type="ECO:0000256" key="34">
    <source>
        <dbReference type="SAM" id="MobiDB-lite"/>
    </source>
</evidence>
<dbReference type="PROSITE" id="PS51194">
    <property type="entry name" value="HELICASE_CTER"/>
    <property type="match status" value="1"/>
</dbReference>
<keyword evidence="22" id="KW-0347">Helicase</keyword>
<accession>Q88925</accession>
<keyword evidence="23" id="KW-0788">Thiol protease</keyword>
<dbReference type="EMBL" id="U38621">
    <property type="protein sequence ID" value="AAB52962.1"/>
    <property type="molecule type" value="Genomic_RNA"/>
</dbReference>
<dbReference type="SMART" id="SM00487">
    <property type="entry name" value="DEXDc"/>
    <property type="match status" value="1"/>
</dbReference>
<keyword evidence="24" id="KW-0067">ATP-binding</keyword>
<reference evidence="41" key="1">
    <citation type="journal article" date="1996" name="Arch. Virol.">
        <title>Construction and analysis of infectious transcripts from a resistance-breaking strain of tobacco vein mottling potyvirus.</title>
        <authorList>
            <person name="Nicolas O."/>
            <person name="Pirone T.P."/>
            <person name="Hellmann G.M."/>
        </authorList>
    </citation>
    <scope>NUCLEOTIDE SEQUENCE</scope>
    <source>
        <strain evidence="41">S-strain</strain>
    </source>
</reference>
<dbReference type="InterPro" id="IPR013648">
    <property type="entry name" value="PP_Potyviridae"/>
</dbReference>
<dbReference type="SUPFAM" id="SSF50494">
    <property type="entry name" value="Trypsin-like serine proteases"/>
    <property type="match status" value="1"/>
</dbReference>
<keyword evidence="27" id="KW-0899">Viral immunoevasion</keyword>
<dbReference type="InterPro" id="IPR039560">
    <property type="entry name" value="Potyvirid-P3"/>
</dbReference>
<feature type="domain" description="Helicase C-terminal" evidence="37">
    <location>
        <begin position="1367"/>
        <end position="1532"/>
    </location>
</feature>
<keyword evidence="16" id="KW-1090">Inhibition of host innate immune response by virus</keyword>
<dbReference type="Pfam" id="PF00271">
    <property type="entry name" value="Helicase_C"/>
    <property type="match status" value="1"/>
</dbReference>
<dbReference type="InterPro" id="IPR009003">
    <property type="entry name" value="Peptidase_S1_PA"/>
</dbReference>
<dbReference type="Gene3D" id="3.40.50.300">
    <property type="entry name" value="P-loop containing nucleotide triphosphate hydrolases"/>
    <property type="match status" value="2"/>
</dbReference>
<dbReference type="PROSITE" id="PS51744">
    <property type="entry name" value="HC_PRO_CPD"/>
    <property type="match status" value="1"/>
</dbReference>
<evidence type="ECO:0000256" key="15">
    <source>
        <dbReference type="ARBA" id="ARBA00022581"/>
    </source>
</evidence>
<name>Q88925_TVMV</name>
<comment type="similarity">
    <text evidence="5 33">Belongs to the potyviridae genome polyprotein family.</text>
</comment>
<dbReference type="GO" id="GO:0006351">
    <property type="term" value="P:DNA-templated transcription"/>
    <property type="evidence" value="ECO:0007669"/>
    <property type="project" value="InterPro"/>
</dbReference>
<evidence type="ECO:0000256" key="16">
    <source>
        <dbReference type="ARBA" id="ARBA00022632"/>
    </source>
</evidence>
<dbReference type="InterPro" id="IPR043504">
    <property type="entry name" value="Peptidase_S1_PA_chymotrypsin"/>
</dbReference>
<dbReference type="InterPro" id="IPR001205">
    <property type="entry name" value="RNA-dir_pol_C"/>
</dbReference>
<keyword evidence="26" id="KW-0693">Viral RNA replication</keyword>
<evidence type="ECO:0000256" key="29">
    <source>
        <dbReference type="ARBA" id="ARBA00029422"/>
    </source>
</evidence>
<dbReference type="Gene3D" id="3.30.70.270">
    <property type="match status" value="1"/>
</dbReference>
<evidence type="ECO:0000256" key="13">
    <source>
        <dbReference type="ARBA" id="ARBA00022561"/>
    </source>
</evidence>
<dbReference type="GO" id="GO:0006508">
    <property type="term" value="P:proteolysis"/>
    <property type="evidence" value="ECO:0007669"/>
    <property type="project" value="UniProtKB-KW"/>
</dbReference>
<dbReference type="Pfam" id="PF00851">
    <property type="entry name" value="Peptidase_C6"/>
    <property type="match status" value="1"/>
</dbReference>
<evidence type="ECO:0000256" key="21">
    <source>
        <dbReference type="ARBA" id="ARBA00022801"/>
    </source>
</evidence>
<dbReference type="GO" id="GO:0003968">
    <property type="term" value="F:RNA-directed RNA polymerase activity"/>
    <property type="evidence" value="ECO:0007669"/>
    <property type="project" value="UniProtKB-KW"/>
</dbReference>
<feature type="compositionally biased region" description="Basic and acidic residues" evidence="34">
    <location>
        <begin position="2766"/>
        <end position="2776"/>
    </location>
</feature>
<evidence type="ECO:0000256" key="20">
    <source>
        <dbReference type="ARBA" id="ARBA00022741"/>
    </source>
</evidence>
<dbReference type="PANTHER" id="PTHR43519">
    <property type="entry name" value="ATP-DEPENDENT RNA HELICASE HRPB"/>
    <property type="match status" value="1"/>
</dbReference>
<evidence type="ECO:0000256" key="31">
    <source>
        <dbReference type="ARBA" id="ARBA00045403"/>
    </source>
</evidence>
<dbReference type="SMART" id="SM00490">
    <property type="entry name" value="HELICc"/>
    <property type="match status" value="1"/>
</dbReference>
<evidence type="ECO:0000256" key="25">
    <source>
        <dbReference type="ARBA" id="ARBA00022844"/>
    </source>
</evidence>
<dbReference type="Pfam" id="PF13608">
    <property type="entry name" value="Potyvirid-P3"/>
    <property type="match status" value="1"/>
</dbReference>
<evidence type="ECO:0000256" key="26">
    <source>
        <dbReference type="ARBA" id="ARBA00022953"/>
    </source>
</evidence>
<evidence type="ECO:0000256" key="28">
    <source>
        <dbReference type="ARBA" id="ARBA00029405"/>
    </source>
</evidence>
<dbReference type="GO" id="GO:0004386">
    <property type="term" value="F:helicase activity"/>
    <property type="evidence" value="ECO:0007669"/>
    <property type="project" value="UniProtKB-KW"/>
</dbReference>
<evidence type="ECO:0000256" key="4">
    <source>
        <dbReference type="ARBA" id="ARBA00004328"/>
    </source>
</evidence>
<protein>
    <recommendedName>
        <fullName evidence="6">Genome polyprotein</fullName>
    </recommendedName>
</protein>
<dbReference type="Gene3D" id="3.90.70.150">
    <property type="entry name" value="Helper component proteinase"/>
    <property type="match status" value="1"/>
</dbReference>
<feature type="domain" description="Peptidase C6" evidence="39">
    <location>
        <begin position="609"/>
        <end position="731"/>
    </location>
</feature>
<evidence type="ECO:0000256" key="14">
    <source>
        <dbReference type="ARBA" id="ARBA00022562"/>
    </source>
</evidence>
<organismHost>
    <name type="scientific">Nicotiana tabacum</name>
    <name type="common">Common tobacco</name>
    <dbReference type="NCBI Taxonomy" id="4097"/>
</organismHost>
<evidence type="ECO:0000259" key="37">
    <source>
        <dbReference type="PROSITE" id="PS51194"/>
    </source>
</evidence>
<dbReference type="GO" id="GO:0019029">
    <property type="term" value="C:helical viral capsid"/>
    <property type="evidence" value="ECO:0007669"/>
    <property type="project" value="UniProtKB-KW"/>
</dbReference>
<keyword evidence="8" id="KW-0696">RNA-directed RNA polymerase</keyword>
<evidence type="ECO:0000256" key="2">
    <source>
        <dbReference type="ARBA" id="ARBA00001848"/>
    </source>
</evidence>
<dbReference type="PRINTS" id="PR00966">
    <property type="entry name" value="NIAPOTYPTASE"/>
</dbReference>
<evidence type="ECO:0000256" key="17">
    <source>
        <dbReference type="ARBA" id="ARBA00022670"/>
    </source>
</evidence>
<dbReference type="GO" id="GO:0004197">
    <property type="term" value="F:cysteine-type endopeptidase activity"/>
    <property type="evidence" value="ECO:0007669"/>
    <property type="project" value="InterPro"/>
</dbReference>
<sequence length="3023" mass="342824">MAAAMIFGSFTHDLLNKAMSTIHSAVKAEKDIFSSIRERLERKRHGKICRMKNGNLYVKAASSAKVEKINAAARKLADEKETFLRAQPTIVDKIIVNEKKRAMEIEEAPKREDVQTVFLKKAKKRTPTLRATCSERDLEALYNAIANIAKAGTLRVEVIHKKRVCGEFRKTRFGKALFIDVAHTRGHRRRVDCRIHKREQRIMHMFMRKTTKTEVKSNHLRKGDSGIVLLTRKIKGHLSGVRDEFFIVRGVCDDSLLEARARFSQSITMRATHFSTGDIFWKGFNASFQEQKAIGLDHTCTSDLPVEACGHVAALMCQSLFPCGKITCKRCIANLSNLDFDTFSELQGDRAMRILDIMRARFPSFTHTIRFLHDLFTQRRVTNPNTAAFREILRLIGDRNEAPFAHVNRLNEILLLGSKASPDSLAKASNSLLELARYLNNRTENIRNGSLKHFRNKISSKAHSNLALSCDNQLDQNGNFIWGLRGVAAKRFLNNYFETIDPEQGYDKYIIRKNPNGERKLAIGNFIISTNLEKLRDQLEGESIARVGITEECVSRKDGNYRYPCCCVTLEDGSPMYSELKMPTKNHLVIGNSGDPKYLDLPGEISNLMYIAKEGYCYINIFLAMLVNIDEANAKDFTKRVRDESVHKLGKWPSLIDVATECALLSTYYPAAASAELPRLLVDHAQKTIHVVDSYGSLSTGYHILKANTVSQLEKFASNTLESPMAQYRVGGLVYSENNDASAIKALTKAIFRPDVLSELMEEEPYLMVFALVSPGILMAMSNSGALEYGISRWISSDHSLVRMASILKTLASKVSVADTLALQKHILRQNANFLCGELINGVQKKKSYTHATRFLLMISEESEMDDPVLNAGYRILESSSHEIMEKTYLALLETSWSDLSLFGKFKSIWFTRKHFGKYKAELFPKEQTDLQGRYSNSLRFHYQHTLKRLKNKGSQCRERFLESISSARRRTTCAVFSLVHKAFPDVLKFINTLVIVSLSMQIYYMLIAIIQQHRAAKIQSAQLKERMLEDKTMLLYDDFKAKLPEGSFEEFLEFTRQRDKEVYEYLMMDTTEIVEFQARSTNQANLERIIAFVSLTLMLFDNERSDCVYKILTKFKGILGSVENNVRFQSLDTIVPTQEEKNMVIDFELDSDTAHAPQMREQTFSDWWSNQIANNRVVPHYRTEGYFMQFTRNTASAVSHQIAHNEHKDIILMGAVGSGKSTGLPTNLCKFGGVLLLEPTRPLAENVTKQMKGSPFFASPTLRMRNLSTFGSSPITVMTTGFALHFFANNVKEFERYQFIIFDEFHVLDSNAIAFRNLCHEYSYNGKIIKVSATPPGRECDLTTQYPVELLIEEQLSLRDFVDAQGTDAHADVVKKGDNILVYVASYNEVDQLSKMLNERGFLVTKVDGRTMKLGGVEIITKGSSIKKHFIVATNIIENGVTLDVDVVVDFGLKVVPNLDSDNRLVSYCKIPISLGERIQRFGRVGRNKPGVALRIGETIKGLVEIPSMIATEAAFLCFVYGLPVTTQNVSTSILSQVSVRQARVMCQFELPIFYTAHLVRYDGAMHPAIHDALKRFKLRDSEINLNTLAIPVSSSKTWYTGKCYKQLVGRLDIPDEIKIPFYTKEVPEKVHEQIWDVMIKFSSDAGFGRMTSAAACKVAYTLQTDIHSIQRTVQIIDRLIENEMKKRSHFNLVVNQSCSSHFMSLSSIMASLRAHYAKNHTGQNIEILQKAKAQLLEFSNLAIDPSTTEALRDFGYLEAVRFQSESEMARGLRLSGHWKWSLISRDLIIMGGVGIGLGCMLWQFFKEKMHEPVRFQGKSKRRLQFRKARDDKMGYIMHGEGDTIEHFFGAAYTKKGKSKGKTHGAGTKAHKFVNMYGVSPDEYSYVRYLDPVTGATLDESPMTDLNIVQEHFGEIRREAILADAICSQQKSKGIQAYFVRNSTMPILKVDLTPHIPLKVCESNNIAGFPEREGELRRTGPTETLPFDALPPEKQEVSFESKALLKGVRDFNPISACVCLLENSSDGHSERLFGIGFGPYIIANQHLFRRNNGELTIKSMHGEFKVKNSTQLQMKPVEGRDILVIKMAKDFPPFPQKLKFRQPTIKDRVCMVSTNFQQKSISSLVSESSHIVHKEDTSFWQHWITTKDGQCGSPLVSIIDGAILGIHSLTHTTNGSNYFVEFPEKFVATYLDASDGWCRNWKFNADKISWGSFTLIEDAPEDDFMAKKTVAAIVDDLVRTQGEKRKWMLEASHTNIQPVAYLQSQLVTKHIVKGRCKMFALYLQENADARDFFKPLMGAYGPSHLNKDAYIKDIMKYSKQIVVGSVDCDTFESSLKVLSKRMKEWGFENLEYVTDEQTIKNALNMDAAVGALYCGKKKQYFGDLSDDAVANLVQKSCLRLFKNKLGVWNGSLKAELRPFEKLIENKTRTFTAAPIETLLGGKVCVDDFNNHFYSKHIQCPWSVGMTKFYRGWDELLGKLPDGWVYCDADGSQFDSSLSPYLINAVLRLRLSSMEEWDVGQKMLQNLYTEIVYTPISTPDGTIVKKFKGNNSGQPSTVVDNTLMVVLAMYYALSKLGIDINHQEDTCQFFANGDDLIIAISPESEYVLDGFQQHFDDLGLNYDFSSRTRDKKELWFMSHRALSKDGILIPKLEPERIVSILEWDRSAEPHHRLEAICASMIEAWGYTDLLQHIRRFYKWTIEQEPYRSLADQGLAPYLSEVALRRLYTSRVATDNELTSYYKEILANNEFLRETVRFQSETVDAGKDKVKDQKSADKPTLAIDRTKDKDVNTGTSGTFSIPRLKKAAMNMKLPKVGGSSVVNLDHLLTYKPAQEFVVNTRATHSQFKAWHTNVMAELELNEEQMKIVLNGFMIWCIENGTSPNISGVWTMMDGDEQVEYPIEPMVKHANPSLRQIMKHFSNLAEAYIRMRNSEQVYIPRYGLQRGLVDRNLAPFAFDFFEVNGATPVRAREAHAQMKAAALRNSQQRMFCLDGSVSGQEENTERHTVDDVNAQMHHLLGVKGV</sequence>
<keyword evidence="13" id="KW-0167">Capsid protein</keyword>
<dbReference type="GO" id="GO:0052170">
    <property type="term" value="P:symbiont-mediated suppression of host innate immune response"/>
    <property type="evidence" value="ECO:0007669"/>
    <property type="project" value="UniProtKB-KW"/>
</dbReference>
<dbReference type="Pfam" id="PF08440">
    <property type="entry name" value="Poty_PP"/>
    <property type="match status" value="1"/>
</dbReference>
<dbReference type="GO" id="GO:0005198">
    <property type="term" value="F:structural molecule activity"/>
    <property type="evidence" value="ECO:0007669"/>
    <property type="project" value="InterPro"/>
</dbReference>
<comment type="function">
    <text evidence="31">Mediates the cap-independent, EIF4E-dependent translation of viral genomic RNAs. Binds to the cap-binding site of host EIF4E and thus interferes with the host EIF4E-dependent mRNA export and translation. VPg-RNA directly binds EIF4E and is a template for transcription. Also forms trimeric complexes with EIF4E-EIF4G, which are templates for translation.</text>
</comment>
<dbReference type="Pfam" id="PF00767">
    <property type="entry name" value="Poty_coat"/>
    <property type="match status" value="1"/>
</dbReference>
<dbReference type="InterPro" id="IPR001650">
    <property type="entry name" value="Helicase_C-like"/>
</dbReference>
<evidence type="ECO:0000256" key="18">
    <source>
        <dbReference type="ARBA" id="ARBA00022679"/>
    </source>
</evidence>
<feature type="active site" description="For helper component proteinase activity" evidence="32">
    <location>
        <position position="617"/>
    </location>
</feature>
<evidence type="ECO:0000256" key="12">
    <source>
        <dbReference type="ARBA" id="ARBA00022553"/>
    </source>
</evidence>
<dbReference type="Pfam" id="PF01577">
    <property type="entry name" value="Peptidase_S30"/>
    <property type="match status" value="1"/>
</dbReference>
<evidence type="ECO:0000313" key="41">
    <source>
        <dbReference type="EMBL" id="AAB52962.1"/>
    </source>
</evidence>
<keyword evidence="19" id="KW-0548">Nucleotidyltransferase</keyword>
<evidence type="ECO:0000256" key="10">
    <source>
        <dbReference type="ARBA" id="ARBA00022497"/>
    </source>
</evidence>